<dbReference type="OrthoDB" id="430522at2759"/>
<evidence type="ECO:0000256" key="1">
    <source>
        <dbReference type="ARBA" id="ARBA00001961"/>
    </source>
</evidence>
<evidence type="ECO:0000256" key="2">
    <source>
        <dbReference type="ARBA" id="ARBA00007443"/>
    </source>
</evidence>
<keyword evidence="4" id="KW-0847">Vitamin C</keyword>
<dbReference type="InterPro" id="IPR039558">
    <property type="entry name" value="TPA1/OFD1_N"/>
</dbReference>
<proteinExistence type="inferred from homology"/>
<evidence type="ECO:0000256" key="10">
    <source>
        <dbReference type="SAM" id="MobiDB-lite"/>
    </source>
</evidence>
<sequence length="519" mass="60658">MGDGNSEQDNITENGKELDEKAEVNSEKQGSHCKLLAASHSEKSLNSHNQSNEEPPCKQFKSSVNINGDYTNEKFITKFKEHWNNSKPFLFNNSELIVKPFKVTILPNFIEDNFLLTKIREEFNEIEWHKRNMDLYEFLQSSDLKHLGSSKYISIFYKFLEEIAMKWISDITGLELVKVSATCSLYGDTDYLLVHDDQQEDRMVAFILYLTEPDWKESYGGNLQLLNKNEFNEPLDVVRDIFPSNNQFVFFQVTNDSYHQVSEVTSKNNCRLSINGWFHSKLPPIFQAPLYNPPTNGIFSQHFISPQEADIDLSDWISEEYLDDKTAEDIQAHIEENSEISLCSYFKQVVIQTILEELKIDDYLLGIHWTQVGPPNRFLYSKLEEKNLPHTLERLLLLFKSEQMFDLLKKYTDLDLKCLKYEMQKWTPGNYMLLSDYDWAERNELDLILYLGCTDPNSVIGGRTMYVSVEDEVQQAFITVEPQENNLNIIFRDTARFTKYFSKQSTCKCFYMLICSYSE</sequence>
<keyword evidence="12" id="KW-1185">Reference proteome</keyword>
<gene>
    <name evidence="13" type="primary">LOC108738673</name>
</gene>
<dbReference type="InterPro" id="IPR005123">
    <property type="entry name" value="Oxoglu/Fe-dep_dioxygenase_dom"/>
</dbReference>
<dbReference type="GO" id="GO:0005737">
    <property type="term" value="C:cytoplasm"/>
    <property type="evidence" value="ECO:0007669"/>
    <property type="project" value="TreeGrafter"/>
</dbReference>
<keyword evidence="3" id="KW-0479">Metal-binding</keyword>
<evidence type="ECO:0000259" key="11">
    <source>
        <dbReference type="PROSITE" id="PS51471"/>
    </source>
</evidence>
<dbReference type="PROSITE" id="PS51471">
    <property type="entry name" value="FE2OG_OXY"/>
    <property type="match status" value="1"/>
</dbReference>
<comment type="similarity">
    <text evidence="2">Belongs to the TPA1 family.</text>
</comment>
<name>A0A7F5RAG5_AGRPL</name>
<dbReference type="GO" id="GO:0031418">
    <property type="term" value="F:L-ascorbic acid binding"/>
    <property type="evidence" value="ECO:0007669"/>
    <property type="project" value="UniProtKB-KW"/>
</dbReference>
<comment type="cofactor">
    <cofactor evidence="1">
        <name>L-ascorbate</name>
        <dbReference type="ChEBI" id="CHEBI:38290"/>
    </cofactor>
</comment>
<feature type="domain" description="Fe2OG dioxygenase" evidence="11">
    <location>
        <begin position="177"/>
        <end position="280"/>
    </location>
</feature>
<dbReference type="Pfam" id="PF13661">
    <property type="entry name" value="2OG-FeII_Oxy_4"/>
    <property type="match status" value="1"/>
</dbReference>
<dbReference type="KEGG" id="apln:108738673"/>
<keyword evidence="5" id="KW-0223">Dioxygenase</keyword>
<keyword evidence="7" id="KW-0408">Iron</keyword>
<dbReference type="AlphaFoldDB" id="A0A7F5RAG5"/>
<dbReference type="GeneID" id="108738673"/>
<dbReference type="InParanoid" id="A0A7F5RAG5"/>
<evidence type="ECO:0000256" key="4">
    <source>
        <dbReference type="ARBA" id="ARBA00022896"/>
    </source>
</evidence>
<dbReference type="GO" id="GO:0005506">
    <property type="term" value="F:iron ion binding"/>
    <property type="evidence" value="ECO:0007669"/>
    <property type="project" value="InterPro"/>
</dbReference>
<evidence type="ECO:0000256" key="8">
    <source>
        <dbReference type="ARBA" id="ARBA00029938"/>
    </source>
</evidence>
<protein>
    <recommendedName>
        <fullName evidence="8">uS12 prolyl 3-hydroxylase</fullName>
    </recommendedName>
</protein>
<feature type="compositionally biased region" description="Polar residues" evidence="10">
    <location>
        <begin position="1"/>
        <end position="13"/>
    </location>
</feature>
<evidence type="ECO:0000256" key="9">
    <source>
        <dbReference type="ARBA" id="ARBA00047444"/>
    </source>
</evidence>
<evidence type="ECO:0000313" key="13">
    <source>
        <dbReference type="RefSeq" id="XP_025832944.1"/>
    </source>
</evidence>
<dbReference type="PANTHER" id="PTHR12117">
    <property type="entry name" value="HISTONE ACETYLTRANSFERASE COMPLEX"/>
    <property type="match status" value="1"/>
</dbReference>
<reference evidence="13" key="1">
    <citation type="submission" date="2025-08" db="UniProtKB">
        <authorList>
            <consortium name="RefSeq"/>
        </authorList>
    </citation>
    <scope>IDENTIFICATION</scope>
    <source>
        <tissue evidence="13">Entire body</tissue>
    </source>
</reference>
<evidence type="ECO:0000256" key="7">
    <source>
        <dbReference type="ARBA" id="ARBA00023004"/>
    </source>
</evidence>
<dbReference type="InterPro" id="IPR051842">
    <property type="entry name" value="uS12_prolyl_hydroxylase"/>
</dbReference>
<feature type="compositionally biased region" description="Basic and acidic residues" evidence="10">
    <location>
        <begin position="14"/>
        <end position="30"/>
    </location>
</feature>
<dbReference type="Gene3D" id="2.60.120.620">
    <property type="entry name" value="q2cbj1_9rhob like domain"/>
    <property type="match status" value="2"/>
</dbReference>
<evidence type="ECO:0000313" key="12">
    <source>
        <dbReference type="Proteomes" id="UP000192223"/>
    </source>
</evidence>
<dbReference type="Proteomes" id="UP000192223">
    <property type="component" value="Unplaced"/>
</dbReference>
<dbReference type="RefSeq" id="XP_025832944.1">
    <property type="nucleotide sequence ID" value="XM_025977159.1"/>
</dbReference>
<keyword evidence="6" id="KW-0560">Oxidoreductase</keyword>
<dbReference type="SMART" id="SM00702">
    <property type="entry name" value="P4Hc"/>
    <property type="match status" value="1"/>
</dbReference>
<dbReference type="PANTHER" id="PTHR12117:SF0">
    <property type="entry name" value="PROLYL 3-HYDROXYLASE OGFOD1"/>
    <property type="match status" value="1"/>
</dbReference>
<accession>A0A7F5RAG5</accession>
<organism evidence="12 13">
    <name type="scientific">Agrilus planipennis</name>
    <name type="common">Emerald ash borer</name>
    <name type="synonym">Agrilus marcopoli</name>
    <dbReference type="NCBI Taxonomy" id="224129"/>
    <lineage>
        <taxon>Eukaryota</taxon>
        <taxon>Metazoa</taxon>
        <taxon>Ecdysozoa</taxon>
        <taxon>Arthropoda</taxon>
        <taxon>Hexapoda</taxon>
        <taxon>Insecta</taxon>
        <taxon>Pterygota</taxon>
        <taxon>Neoptera</taxon>
        <taxon>Endopterygota</taxon>
        <taxon>Coleoptera</taxon>
        <taxon>Polyphaga</taxon>
        <taxon>Elateriformia</taxon>
        <taxon>Buprestoidea</taxon>
        <taxon>Buprestidae</taxon>
        <taxon>Agrilinae</taxon>
        <taxon>Agrilus</taxon>
    </lineage>
</organism>
<dbReference type="FunCoup" id="A0A7F5RAG5">
    <property type="interactions" value="1637"/>
</dbReference>
<comment type="catalytic activity">
    <reaction evidence="9">
        <text>[ribosomal protein uS12]-L-proline + 2-oxoglutarate + O2 = [ribosomal protein uS12]-(3S)-3-hydroxy-L-proline + succinate + CO2</text>
        <dbReference type="Rhea" id="RHEA:54156"/>
        <dbReference type="Rhea" id="RHEA-COMP:13816"/>
        <dbReference type="Rhea" id="RHEA-COMP:13818"/>
        <dbReference type="ChEBI" id="CHEBI:15379"/>
        <dbReference type="ChEBI" id="CHEBI:16526"/>
        <dbReference type="ChEBI" id="CHEBI:16810"/>
        <dbReference type="ChEBI" id="CHEBI:30031"/>
        <dbReference type="ChEBI" id="CHEBI:50342"/>
        <dbReference type="ChEBI" id="CHEBI:85428"/>
    </reaction>
</comment>
<dbReference type="CTD" id="19834718"/>
<dbReference type="Pfam" id="PF10637">
    <property type="entry name" value="Ofd1_CTDD"/>
    <property type="match status" value="1"/>
</dbReference>
<dbReference type="GO" id="GO:0006449">
    <property type="term" value="P:regulation of translational termination"/>
    <property type="evidence" value="ECO:0007669"/>
    <property type="project" value="TreeGrafter"/>
</dbReference>
<evidence type="ECO:0000256" key="6">
    <source>
        <dbReference type="ARBA" id="ARBA00023002"/>
    </source>
</evidence>
<feature type="region of interest" description="Disordered" evidence="10">
    <location>
        <begin position="1"/>
        <end position="60"/>
    </location>
</feature>
<dbReference type="GO" id="GO:0031543">
    <property type="term" value="F:peptidyl-proline dioxygenase activity"/>
    <property type="evidence" value="ECO:0007669"/>
    <property type="project" value="UniProtKB-ARBA"/>
</dbReference>
<evidence type="ECO:0000256" key="3">
    <source>
        <dbReference type="ARBA" id="ARBA00022723"/>
    </source>
</evidence>
<evidence type="ECO:0000256" key="5">
    <source>
        <dbReference type="ARBA" id="ARBA00022964"/>
    </source>
</evidence>
<dbReference type="InterPro" id="IPR006620">
    <property type="entry name" value="Pro_4_hyd_alph"/>
</dbReference>
<dbReference type="InterPro" id="IPR019601">
    <property type="entry name" value="Oxoglutarate/Fe-dep_Oase_C"/>
</dbReference>